<keyword evidence="1" id="KW-0472">Membrane</keyword>
<feature type="transmembrane region" description="Helical" evidence="1">
    <location>
        <begin position="120"/>
        <end position="137"/>
    </location>
</feature>
<keyword evidence="1" id="KW-0812">Transmembrane</keyword>
<name>A0A0S4L192_9BACT</name>
<sequence length="277" mass="30300">MDAPSALLASSRWIRSVSQVAVRHFPGSTTLDSHRARDYAIAAFTFFSVAISCVMEISASVERQQLLGVFAWIFLVTLLIGENRETRTQVAIAVLFATIGEHFASIYMGGYTYRFENVPAYVPPGHGMVYLTAVALARSALFVRHPGKIALLVIAVWGTWSLWGVSGYPNRGDWVGALLFGIFLVWLLIGRSPMVYLAAFFITTWLELIGTAVGAWEWATIDPLLGWPQGNPPSGAGAWYCLVDAVAIGGAGPTLRGMKWLAHCYKSGWGLKRISEL</sequence>
<feature type="transmembrane region" description="Helical" evidence="1">
    <location>
        <begin position="236"/>
        <end position="255"/>
    </location>
</feature>
<dbReference type="RefSeq" id="WP_218055268.1">
    <property type="nucleotide sequence ID" value="NZ_CZQA01000001.1"/>
</dbReference>
<protein>
    <submittedName>
        <fullName evidence="2">Uncharacterized protein</fullName>
    </submittedName>
</protein>
<dbReference type="Proteomes" id="UP000199032">
    <property type="component" value="Unassembled WGS sequence"/>
</dbReference>
<dbReference type="STRING" id="1742972.COMA1_10080"/>
<feature type="transmembrane region" description="Helical" evidence="1">
    <location>
        <begin position="65"/>
        <end position="81"/>
    </location>
</feature>
<organism evidence="2 3">
    <name type="scientific">Candidatus Nitrospira nitrosa</name>
    <dbReference type="NCBI Taxonomy" id="1742972"/>
    <lineage>
        <taxon>Bacteria</taxon>
        <taxon>Pseudomonadati</taxon>
        <taxon>Nitrospirota</taxon>
        <taxon>Nitrospiria</taxon>
        <taxon>Nitrospirales</taxon>
        <taxon>Nitrospiraceae</taxon>
        <taxon>Nitrospira</taxon>
    </lineage>
</organism>
<evidence type="ECO:0000313" key="2">
    <source>
        <dbReference type="EMBL" id="CUS31377.1"/>
    </source>
</evidence>
<dbReference type="AlphaFoldDB" id="A0A0S4L192"/>
<keyword evidence="1" id="KW-1133">Transmembrane helix</keyword>
<feature type="transmembrane region" description="Helical" evidence="1">
    <location>
        <begin position="90"/>
        <end position="108"/>
    </location>
</feature>
<feature type="transmembrane region" description="Helical" evidence="1">
    <location>
        <begin position="149"/>
        <end position="168"/>
    </location>
</feature>
<reference evidence="2 3" key="1">
    <citation type="submission" date="2015-10" db="EMBL/GenBank/DDBJ databases">
        <authorList>
            <person name="Gilbert D.G."/>
        </authorList>
    </citation>
    <scope>NUCLEOTIDE SEQUENCE [LARGE SCALE GENOMIC DNA]</scope>
    <source>
        <strain evidence="2">COMA1</strain>
    </source>
</reference>
<proteinExistence type="predicted"/>
<evidence type="ECO:0000313" key="3">
    <source>
        <dbReference type="Proteomes" id="UP000199032"/>
    </source>
</evidence>
<keyword evidence="3" id="KW-1185">Reference proteome</keyword>
<feature type="transmembrane region" description="Helical" evidence="1">
    <location>
        <begin position="39"/>
        <end position="59"/>
    </location>
</feature>
<accession>A0A0S4L192</accession>
<feature type="transmembrane region" description="Helical" evidence="1">
    <location>
        <begin position="174"/>
        <end position="189"/>
    </location>
</feature>
<evidence type="ECO:0000256" key="1">
    <source>
        <dbReference type="SAM" id="Phobius"/>
    </source>
</evidence>
<gene>
    <name evidence="2" type="ORF">COMA1_10080</name>
</gene>
<feature type="transmembrane region" description="Helical" evidence="1">
    <location>
        <begin position="196"/>
        <end position="216"/>
    </location>
</feature>
<dbReference type="EMBL" id="CZQA01000001">
    <property type="protein sequence ID" value="CUS31377.1"/>
    <property type="molecule type" value="Genomic_DNA"/>
</dbReference>